<dbReference type="EMBL" id="CP003156">
    <property type="protein sequence ID" value="AEV31500.1"/>
    <property type="molecule type" value="Genomic_DNA"/>
</dbReference>
<evidence type="ECO:0000313" key="5">
    <source>
        <dbReference type="Proteomes" id="UP000005631"/>
    </source>
</evidence>
<dbReference type="Pfam" id="PF18962">
    <property type="entry name" value="Por_Secre_tail"/>
    <property type="match status" value="1"/>
</dbReference>
<proteinExistence type="predicted"/>
<dbReference type="eggNOG" id="ENOG5033U3S">
    <property type="taxonomic scope" value="Bacteria"/>
</dbReference>
<dbReference type="KEGG" id="oho:Oweho_0482"/>
<evidence type="ECO:0000256" key="1">
    <source>
        <dbReference type="ARBA" id="ARBA00022729"/>
    </source>
</evidence>
<dbReference type="HOGENOM" id="CLU_876470_0_0_10"/>
<evidence type="ECO:0000259" key="3">
    <source>
        <dbReference type="Pfam" id="PF20243"/>
    </source>
</evidence>
<dbReference type="STRING" id="926562.Oweho_0482"/>
<keyword evidence="5" id="KW-1185">Reference proteome</keyword>
<dbReference type="NCBIfam" id="TIGR04183">
    <property type="entry name" value="Por_Secre_tail"/>
    <property type="match status" value="1"/>
</dbReference>
<dbReference type="Proteomes" id="UP000005631">
    <property type="component" value="Chromosome"/>
</dbReference>
<dbReference type="OrthoDB" id="1422031at2"/>
<dbReference type="AlphaFoldDB" id="G8QZQ6"/>
<gene>
    <name evidence="4" type="ordered locus">Oweho_0482</name>
</gene>
<feature type="domain" description="Copper-binding protein MbnP-like" evidence="3">
    <location>
        <begin position="21"/>
        <end position="204"/>
    </location>
</feature>
<reference evidence="4 5" key="1">
    <citation type="journal article" date="2012" name="Stand. Genomic Sci.">
        <title>Genome sequence of the orange-pigmented seawater bacterium Owenweeksia hongkongensis type strain (UST20020801(T)).</title>
        <authorList>
            <person name="Riedel T."/>
            <person name="Held B."/>
            <person name="Nolan M."/>
            <person name="Lucas S."/>
            <person name="Lapidus A."/>
            <person name="Tice H."/>
            <person name="Del Rio T.G."/>
            <person name="Cheng J.F."/>
            <person name="Han C."/>
            <person name="Tapia R."/>
            <person name="Goodwin L.A."/>
            <person name="Pitluck S."/>
            <person name="Liolios K."/>
            <person name="Mavromatis K."/>
            <person name="Pagani I."/>
            <person name="Ivanova N."/>
            <person name="Mikhailova N."/>
            <person name="Pati A."/>
            <person name="Chen A."/>
            <person name="Palaniappan K."/>
            <person name="Rohde M."/>
            <person name="Tindall B.J."/>
            <person name="Detter J.C."/>
            <person name="Goker M."/>
            <person name="Woyke T."/>
            <person name="Bristow J."/>
            <person name="Eisen J.A."/>
            <person name="Markowitz V."/>
            <person name="Hugenholtz P."/>
            <person name="Klenk H.P."/>
            <person name="Kyrpides N.C."/>
        </authorList>
    </citation>
    <scope>NUCLEOTIDE SEQUENCE</scope>
    <source>
        <strain evidence="5">DSM 17368 / JCM 12287 / NRRL B-23963</strain>
    </source>
</reference>
<dbReference type="Pfam" id="PF20243">
    <property type="entry name" value="MbnP"/>
    <property type="match status" value="1"/>
</dbReference>
<evidence type="ECO:0000259" key="2">
    <source>
        <dbReference type="Pfam" id="PF18962"/>
    </source>
</evidence>
<dbReference type="InterPro" id="IPR046863">
    <property type="entry name" value="MbnP-like_dom"/>
</dbReference>
<dbReference type="RefSeq" id="WP_014200861.1">
    <property type="nucleotide sequence ID" value="NC_016599.1"/>
</dbReference>
<keyword evidence="1" id="KW-0732">Signal</keyword>
<accession>G8QZQ6</accession>
<organism evidence="4 5">
    <name type="scientific">Owenweeksia hongkongensis (strain DSM 17368 / CIP 108786 / JCM 12287 / NRRL B-23963 / UST20020801)</name>
    <dbReference type="NCBI Taxonomy" id="926562"/>
    <lineage>
        <taxon>Bacteria</taxon>
        <taxon>Pseudomonadati</taxon>
        <taxon>Bacteroidota</taxon>
        <taxon>Flavobacteriia</taxon>
        <taxon>Flavobacteriales</taxon>
        <taxon>Owenweeksiaceae</taxon>
        <taxon>Owenweeksia</taxon>
    </lineage>
</organism>
<name>G8QZQ6_OWEHD</name>
<evidence type="ECO:0000313" key="4">
    <source>
        <dbReference type="EMBL" id="AEV31500.1"/>
    </source>
</evidence>
<protein>
    <submittedName>
        <fullName evidence="4">Uncharacterized protein</fullName>
    </submittedName>
</protein>
<feature type="domain" description="Secretion system C-terminal sorting" evidence="2">
    <location>
        <begin position="247"/>
        <end position="317"/>
    </location>
</feature>
<dbReference type="InterPro" id="IPR026444">
    <property type="entry name" value="Secre_tail"/>
</dbReference>
<sequence length="318" mass="34585">MKRLFTLFIMLGLGSLAIGQTNVYFKINQMLAGSAFAYSSPTANNLNDAFEFTRLEYYISEIKLTYDGGQDTTLADTYILVRGDQAVNELLGSFNFTTLESVTFGIGVDGSKNHSDPSTYVGGHPLSFQMPSMHWGWAAGYRFAALEGNSGTGMSQTWQLHALGDKNYDYTTVSTAGTMVGSDLIIALDANYEKIFKDITVNSTLNYHGEDQQAPMALGNFQTEVFSEGSATVGLEEKVAATFNMSPNPSNGQVNVIMENSNTSSSSIIVSDITGRKVLEQSLNSSGHNELNIKHTGIYIVSLTENGQVVYTQKLIVK</sequence>